<dbReference type="RefSeq" id="WP_055655902.1">
    <property type="nucleotide sequence ID" value="NZ_CABIXC010000006.1"/>
</dbReference>
<sequence>MNGLERVIQENDMLLFLSPTGGIRALGINDFSFMEAEKGFRKDDEAEEYDKSKEAIQKTANKAQIYQDSKPVYVLLPEDMVQLQKNDYFWGEDALWLRYGGILHRKIVENRLQKYLDKEVYSE</sequence>
<gene>
    <name evidence="1" type="ORF">ERS852407_02760</name>
</gene>
<evidence type="ECO:0000313" key="1">
    <source>
        <dbReference type="EMBL" id="CUO42059.1"/>
    </source>
</evidence>
<dbReference type="EMBL" id="CYZE01000006">
    <property type="protein sequence ID" value="CUO42059.1"/>
    <property type="molecule type" value="Genomic_DNA"/>
</dbReference>
<protein>
    <submittedName>
        <fullName evidence="1">Uncharacterized protein</fullName>
    </submittedName>
</protein>
<organism evidence="1 2">
    <name type="scientific">Hungatella hathewayi</name>
    <dbReference type="NCBI Taxonomy" id="154046"/>
    <lineage>
        <taxon>Bacteria</taxon>
        <taxon>Bacillati</taxon>
        <taxon>Bacillota</taxon>
        <taxon>Clostridia</taxon>
        <taxon>Lachnospirales</taxon>
        <taxon>Lachnospiraceae</taxon>
        <taxon>Hungatella</taxon>
    </lineage>
</organism>
<dbReference type="Proteomes" id="UP000095651">
    <property type="component" value="Unassembled WGS sequence"/>
</dbReference>
<dbReference type="AlphaFoldDB" id="A0A174EZV3"/>
<accession>A0A174EZV3</accession>
<reference evidence="1 2" key="1">
    <citation type="submission" date="2015-09" db="EMBL/GenBank/DDBJ databases">
        <authorList>
            <consortium name="Pathogen Informatics"/>
        </authorList>
    </citation>
    <scope>NUCLEOTIDE SEQUENCE [LARGE SCALE GENOMIC DNA]</scope>
    <source>
        <strain evidence="1 2">2789STDY5608850</strain>
    </source>
</reference>
<evidence type="ECO:0000313" key="2">
    <source>
        <dbReference type="Proteomes" id="UP000095651"/>
    </source>
</evidence>
<proteinExistence type="predicted"/>
<name>A0A174EZV3_9FIRM</name>